<keyword evidence="2" id="KW-1185">Reference proteome</keyword>
<name>A0AAD9RLW6_9HYME</name>
<evidence type="ECO:0000313" key="2">
    <source>
        <dbReference type="Proteomes" id="UP001258017"/>
    </source>
</evidence>
<reference evidence="1" key="2">
    <citation type="journal article" date="2023" name="Commun. Biol.">
        <title>Intrasexual cuticular hydrocarbon dimorphism in a wasp sheds light on hydrocarbon biosynthesis genes in Hymenoptera.</title>
        <authorList>
            <person name="Moris V.C."/>
            <person name="Podsiadlowski L."/>
            <person name="Martin S."/>
            <person name="Oeyen J.P."/>
            <person name="Donath A."/>
            <person name="Petersen M."/>
            <person name="Wilbrandt J."/>
            <person name="Misof B."/>
            <person name="Liedtke D."/>
            <person name="Thamm M."/>
            <person name="Scheiner R."/>
            <person name="Schmitt T."/>
            <person name="Niehuis O."/>
        </authorList>
    </citation>
    <scope>NUCLEOTIDE SEQUENCE</scope>
    <source>
        <strain evidence="1">GBR_01_08_01A</strain>
    </source>
</reference>
<dbReference type="Proteomes" id="UP001258017">
    <property type="component" value="Unassembled WGS sequence"/>
</dbReference>
<evidence type="ECO:0000313" key="1">
    <source>
        <dbReference type="EMBL" id="KAK2581511.1"/>
    </source>
</evidence>
<dbReference type="EMBL" id="JAIFRP010000039">
    <property type="protein sequence ID" value="KAK2581511.1"/>
    <property type="molecule type" value="Genomic_DNA"/>
</dbReference>
<gene>
    <name evidence="1" type="ORF">KPH14_005172</name>
</gene>
<comment type="caution">
    <text evidence="1">The sequence shown here is derived from an EMBL/GenBank/DDBJ whole genome shotgun (WGS) entry which is preliminary data.</text>
</comment>
<reference evidence="1" key="1">
    <citation type="submission" date="2021-08" db="EMBL/GenBank/DDBJ databases">
        <authorList>
            <person name="Misof B."/>
            <person name="Oliver O."/>
            <person name="Podsiadlowski L."/>
            <person name="Donath A."/>
            <person name="Peters R."/>
            <person name="Mayer C."/>
            <person name="Rust J."/>
            <person name="Gunkel S."/>
            <person name="Lesny P."/>
            <person name="Martin S."/>
            <person name="Oeyen J.P."/>
            <person name="Petersen M."/>
            <person name="Panagiotis P."/>
            <person name="Wilbrandt J."/>
            <person name="Tanja T."/>
        </authorList>
    </citation>
    <scope>NUCLEOTIDE SEQUENCE</scope>
    <source>
        <strain evidence="1">GBR_01_08_01A</strain>
        <tissue evidence="1">Thorax + abdomen</tissue>
    </source>
</reference>
<dbReference type="AlphaFoldDB" id="A0AAD9RLW6"/>
<organism evidence="1 2">
    <name type="scientific">Odynerus spinipes</name>
    <dbReference type="NCBI Taxonomy" id="1348599"/>
    <lineage>
        <taxon>Eukaryota</taxon>
        <taxon>Metazoa</taxon>
        <taxon>Ecdysozoa</taxon>
        <taxon>Arthropoda</taxon>
        <taxon>Hexapoda</taxon>
        <taxon>Insecta</taxon>
        <taxon>Pterygota</taxon>
        <taxon>Neoptera</taxon>
        <taxon>Endopterygota</taxon>
        <taxon>Hymenoptera</taxon>
        <taxon>Apocrita</taxon>
        <taxon>Aculeata</taxon>
        <taxon>Vespoidea</taxon>
        <taxon>Vespidae</taxon>
        <taxon>Eumeninae</taxon>
        <taxon>Odynerus</taxon>
    </lineage>
</organism>
<protein>
    <submittedName>
        <fullName evidence="1">Uncharacterized protein</fullName>
    </submittedName>
</protein>
<accession>A0AAD9RLW6</accession>
<sequence length="79" mass="9281">MTLDKKKVKTAKEAYSTVRVHSDSPIKFEDLRLRNQTFLKDLELAKARLRTFVAYTPTEEELQQFSSAYRNRLQKRSSA</sequence>
<proteinExistence type="predicted"/>